<evidence type="ECO:0000256" key="11">
    <source>
        <dbReference type="RuleBase" id="RU003737"/>
    </source>
</evidence>
<keyword evidence="15" id="KW-1185">Reference proteome</keyword>
<dbReference type="PRINTS" id="PR01179">
    <property type="entry name" value="ODADCRBXLASE"/>
</dbReference>
<dbReference type="Pfam" id="PF00278">
    <property type="entry name" value="Orn_DAP_Arg_deC"/>
    <property type="match status" value="1"/>
</dbReference>
<dbReference type="InterPro" id="IPR022644">
    <property type="entry name" value="De-COase2_N"/>
</dbReference>
<dbReference type="PANTHER" id="PTHR11482">
    <property type="entry name" value="ARGININE/DIAMINOPIMELATE/ORNITHINE DECARBOXYLASE"/>
    <property type="match status" value="1"/>
</dbReference>
<evidence type="ECO:0000256" key="1">
    <source>
        <dbReference type="ARBA" id="ARBA00001933"/>
    </source>
</evidence>
<dbReference type="Gene3D" id="2.40.37.10">
    <property type="entry name" value="Lyase, Ornithine Decarboxylase, Chain A, domain 1"/>
    <property type="match status" value="1"/>
</dbReference>
<dbReference type="InterPro" id="IPR002433">
    <property type="entry name" value="Orn_de-COase"/>
</dbReference>
<evidence type="ECO:0000256" key="4">
    <source>
        <dbReference type="ARBA" id="ARBA00022898"/>
    </source>
</evidence>
<accession>A0A9P6WPP4</accession>
<feature type="domain" description="Orn/DAP/Arg decarboxylase 2 N-terminal" evidence="13">
    <location>
        <begin position="77"/>
        <end position="319"/>
    </location>
</feature>
<evidence type="ECO:0000256" key="10">
    <source>
        <dbReference type="PIRSR" id="PIRSR600183-50"/>
    </source>
</evidence>
<evidence type="ECO:0000256" key="5">
    <source>
        <dbReference type="ARBA" id="ARBA00023239"/>
    </source>
</evidence>
<comment type="similarity">
    <text evidence="2 11">Belongs to the Orn/Lys/Arg decarboxylase class-II family.</text>
</comment>
<evidence type="ECO:0000259" key="13">
    <source>
        <dbReference type="Pfam" id="PF02784"/>
    </source>
</evidence>
<gene>
    <name evidence="14" type="ORF">C6P40_000485</name>
</gene>
<comment type="cofactor">
    <cofactor evidence="1 10">
        <name>pyridoxal 5'-phosphate</name>
        <dbReference type="ChEBI" id="CHEBI:597326"/>
    </cofactor>
</comment>
<dbReference type="GO" id="GO:0004586">
    <property type="term" value="F:ornithine decarboxylase activity"/>
    <property type="evidence" value="ECO:0007669"/>
    <property type="project" value="UniProtKB-EC"/>
</dbReference>
<evidence type="ECO:0000256" key="6">
    <source>
        <dbReference type="ARBA" id="ARBA00034115"/>
    </source>
</evidence>
<dbReference type="CDD" id="cd00622">
    <property type="entry name" value="PLPDE_III_ODC"/>
    <property type="match status" value="1"/>
</dbReference>
<dbReference type="InterPro" id="IPR000183">
    <property type="entry name" value="Orn/DAP/Arg_de-COase"/>
</dbReference>
<dbReference type="PROSITE" id="PS00878">
    <property type="entry name" value="ODR_DC_2_1"/>
    <property type="match status" value="1"/>
</dbReference>
<dbReference type="InterPro" id="IPR009006">
    <property type="entry name" value="Ala_racemase/Decarboxylase_C"/>
</dbReference>
<name>A0A9P6WPP4_9ASCO</name>
<evidence type="ECO:0000313" key="15">
    <source>
        <dbReference type="Proteomes" id="UP000697127"/>
    </source>
</evidence>
<dbReference type="InterPro" id="IPR029066">
    <property type="entry name" value="PLP-binding_barrel"/>
</dbReference>
<dbReference type="EC" id="4.1.1.17" evidence="7"/>
<comment type="caution">
    <text evidence="14">The sequence shown here is derived from an EMBL/GenBank/DDBJ whole genome shotgun (WGS) entry which is preliminary data.</text>
</comment>
<dbReference type="GO" id="GO:0033387">
    <property type="term" value="P:putrescine biosynthetic process from arginine, via ornithine"/>
    <property type="evidence" value="ECO:0007669"/>
    <property type="project" value="TreeGrafter"/>
</dbReference>
<dbReference type="GO" id="GO:0005737">
    <property type="term" value="C:cytoplasm"/>
    <property type="evidence" value="ECO:0007669"/>
    <property type="project" value="TreeGrafter"/>
</dbReference>
<evidence type="ECO:0000259" key="12">
    <source>
        <dbReference type="Pfam" id="PF00278"/>
    </source>
</evidence>
<comment type="catalytic activity">
    <reaction evidence="9">
        <text>L-ornithine + H(+) = putrescine + CO2</text>
        <dbReference type="Rhea" id="RHEA:22964"/>
        <dbReference type="ChEBI" id="CHEBI:15378"/>
        <dbReference type="ChEBI" id="CHEBI:16526"/>
        <dbReference type="ChEBI" id="CHEBI:46911"/>
        <dbReference type="ChEBI" id="CHEBI:326268"/>
        <dbReference type="EC" id="4.1.1.17"/>
    </reaction>
</comment>
<keyword evidence="3" id="KW-0210">Decarboxylase</keyword>
<organism evidence="14 15">
    <name type="scientific">Pichia californica</name>
    <dbReference type="NCBI Taxonomy" id="460514"/>
    <lineage>
        <taxon>Eukaryota</taxon>
        <taxon>Fungi</taxon>
        <taxon>Dikarya</taxon>
        <taxon>Ascomycota</taxon>
        <taxon>Saccharomycotina</taxon>
        <taxon>Pichiomycetes</taxon>
        <taxon>Pichiales</taxon>
        <taxon>Pichiaceae</taxon>
        <taxon>Pichia</taxon>
    </lineage>
</organism>
<sequence length="454" mass="51228">MTSASQSSVINKTSGFISTYPLTPIGSTESILFEESQNNKLKNYVENSTVKNFLYNKLIQLNPEYDECSPFYICDIGEIKRQLKLWKSELNFIQPYYAVKCNPNPDFVKMLIQIGNIGFDCASQNEIKTVFKAHQDLGLNINTENLIYANPIKPIYQLKFANSLNVNLTTIDSIEEIEKIYKFTDGNMNVLIRITTDDSSATCPLSIKFGSDVKYSKKIVDKCIELGINIRGIAFHCGSGFKDSKTIIKAVKDSRDVWNYINKNQFNKCDILDVGGGFSKENFIYPAKILNNEIQKFYGNELLNNNIKIISELGRFLSASCFTLAVNVIGVRKEIDSNKTRVYLNDGLYGNLNCILFDHQEVEPKVLTSYGKYVYNDNINNSNSNNNNEMNQYSIWGPTCDGLDCIKAKTTLSHDVKTGDWIGFENAGAYTNAAATNFNGFTNEFECTFIDTDI</sequence>
<dbReference type="AlphaFoldDB" id="A0A9P6WPP4"/>
<evidence type="ECO:0000313" key="14">
    <source>
        <dbReference type="EMBL" id="KAG0690987.1"/>
    </source>
</evidence>
<feature type="domain" description="Orn/DAP/Arg decarboxylase 2 C-terminal" evidence="12">
    <location>
        <begin position="71"/>
        <end position="428"/>
    </location>
</feature>
<dbReference type="PANTHER" id="PTHR11482:SF6">
    <property type="entry name" value="ORNITHINE DECARBOXYLASE 1-RELATED"/>
    <property type="match status" value="1"/>
</dbReference>
<dbReference type="OrthoDB" id="5034579at2759"/>
<evidence type="ECO:0000256" key="3">
    <source>
        <dbReference type="ARBA" id="ARBA00022793"/>
    </source>
</evidence>
<evidence type="ECO:0000256" key="7">
    <source>
        <dbReference type="ARBA" id="ARBA00034138"/>
    </source>
</evidence>
<dbReference type="InterPro" id="IPR022653">
    <property type="entry name" value="De-COase2_pyr-phos_BS"/>
</dbReference>
<feature type="modified residue" description="N6-(pyridoxal phosphate)lysine" evidence="10">
    <location>
        <position position="100"/>
    </location>
</feature>
<dbReference type="SUPFAM" id="SSF50621">
    <property type="entry name" value="Alanine racemase C-terminal domain-like"/>
    <property type="match status" value="1"/>
</dbReference>
<proteinExistence type="inferred from homology"/>
<comment type="subunit">
    <text evidence="8">Homodimer. Only the dimer is catalytically active, as the active sites are constructed of residues from both monomers.</text>
</comment>
<dbReference type="PRINTS" id="PR01182">
    <property type="entry name" value="ORNDCRBXLASE"/>
</dbReference>
<dbReference type="SUPFAM" id="SSF51419">
    <property type="entry name" value="PLP-binding barrel"/>
    <property type="match status" value="1"/>
</dbReference>
<comment type="pathway">
    <text evidence="6">Amine and polyamine biosynthesis; putrescine biosynthesis via L-ornithine pathway; putrescine from L-ornithine: step 1/1.</text>
</comment>
<dbReference type="FunFam" id="3.20.20.10:FF:000008">
    <property type="entry name" value="Ornithine decarboxylase"/>
    <property type="match status" value="1"/>
</dbReference>
<dbReference type="InterPro" id="IPR022643">
    <property type="entry name" value="De-COase2_C"/>
</dbReference>
<keyword evidence="4 10" id="KW-0663">Pyridoxal phosphate</keyword>
<dbReference type="Gene3D" id="3.20.20.10">
    <property type="entry name" value="Alanine racemase"/>
    <property type="match status" value="1"/>
</dbReference>
<keyword evidence="5" id="KW-0456">Lyase</keyword>
<evidence type="ECO:0000256" key="8">
    <source>
        <dbReference type="ARBA" id="ARBA00046672"/>
    </source>
</evidence>
<dbReference type="Pfam" id="PF02784">
    <property type="entry name" value="Orn_Arg_deC_N"/>
    <property type="match status" value="1"/>
</dbReference>
<evidence type="ECO:0000256" key="9">
    <source>
        <dbReference type="ARBA" id="ARBA00049127"/>
    </source>
</evidence>
<dbReference type="Proteomes" id="UP000697127">
    <property type="component" value="Unassembled WGS sequence"/>
</dbReference>
<dbReference type="EMBL" id="PUHW01000012">
    <property type="protein sequence ID" value="KAG0690987.1"/>
    <property type="molecule type" value="Genomic_DNA"/>
</dbReference>
<reference evidence="14" key="1">
    <citation type="submission" date="2020-11" db="EMBL/GenBank/DDBJ databases">
        <title>Kefir isolates.</title>
        <authorList>
            <person name="Marcisauskas S."/>
            <person name="Kim Y."/>
            <person name="Blasche S."/>
        </authorList>
    </citation>
    <scope>NUCLEOTIDE SEQUENCE</scope>
    <source>
        <strain evidence="14">Olga-1</strain>
    </source>
</reference>
<feature type="active site" description="Proton donor" evidence="10">
    <location>
        <position position="400"/>
    </location>
</feature>
<evidence type="ECO:0000256" key="2">
    <source>
        <dbReference type="ARBA" id="ARBA00008872"/>
    </source>
</evidence>
<protein>
    <recommendedName>
        <fullName evidence="7">ornithine decarboxylase</fullName>
        <ecNumber evidence="7">4.1.1.17</ecNumber>
    </recommendedName>
</protein>